<proteinExistence type="predicted"/>
<evidence type="ECO:0000313" key="4">
    <source>
        <dbReference type="Proteomes" id="UP000433928"/>
    </source>
</evidence>
<reference evidence="3 4" key="1">
    <citation type="journal article" date="2019" name="Nat. Med.">
        <title>A library of human gut bacterial isolates paired with longitudinal multiomics data enables mechanistic microbiome research.</title>
        <authorList>
            <person name="Poyet M."/>
            <person name="Groussin M."/>
            <person name="Gibbons S.M."/>
            <person name="Avila-Pacheco J."/>
            <person name="Jiang X."/>
            <person name="Kearney S.M."/>
            <person name="Perrotta A.R."/>
            <person name="Berdy B."/>
            <person name="Zhao S."/>
            <person name="Lieberman T.D."/>
            <person name="Swanson P.K."/>
            <person name="Smith M."/>
            <person name="Roesemann S."/>
            <person name="Alexander J.E."/>
            <person name="Rich S.A."/>
            <person name="Livny J."/>
            <person name="Vlamakis H."/>
            <person name="Clish C."/>
            <person name="Bullock K."/>
            <person name="Deik A."/>
            <person name="Scott J."/>
            <person name="Pierce K.A."/>
            <person name="Xavier R.J."/>
            <person name="Alm E.J."/>
        </authorList>
    </citation>
    <scope>NUCLEOTIDE SEQUENCE [LARGE SCALE GENOMIC DNA]</scope>
    <source>
        <strain evidence="1 4">BIOML-A27</strain>
        <strain evidence="2 3">BIOML-A6</strain>
    </source>
</reference>
<organism evidence="1 4">
    <name type="scientific">Bacteroides uniformis</name>
    <dbReference type="NCBI Taxonomy" id="820"/>
    <lineage>
        <taxon>Bacteria</taxon>
        <taxon>Pseudomonadati</taxon>
        <taxon>Bacteroidota</taxon>
        <taxon>Bacteroidia</taxon>
        <taxon>Bacteroidales</taxon>
        <taxon>Bacteroidaceae</taxon>
        <taxon>Bacteroides</taxon>
    </lineage>
</organism>
<evidence type="ECO:0000313" key="1">
    <source>
        <dbReference type="EMBL" id="KAB4167369.1"/>
    </source>
</evidence>
<dbReference type="EMBL" id="WCUG01000027">
    <property type="protein sequence ID" value="KAB4167369.1"/>
    <property type="molecule type" value="Genomic_DNA"/>
</dbReference>
<accession>A0A6A2G7B7</accession>
<dbReference type="AlphaFoldDB" id="A0A6A2G7B7"/>
<evidence type="ECO:0000313" key="2">
    <source>
        <dbReference type="EMBL" id="KAB4243768.1"/>
    </source>
</evidence>
<evidence type="ECO:0000313" key="3">
    <source>
        <dbReference type="Proteomes" id="UP000431575"/>
    </source>
</evidence>
<dbReference type="Proteomes" id="UP000431575">
    <property type="component" value="Unassembled WGS sequence"/>
</dbReference>
<sequence length="77" mass="8965">MGDGRSSIMEDDVSFMQKNMPQFALFVNKSLLCTNFKETMQSQEMRSKYNLRSNEFHSGAVSFSFFEKDIFSSLVMR</sequence>
<comment type="caution">
    <text evidence="1">The sequence shown here is derived from an EMBL/GenBank/DDBJ whole genome shotgun (WGS) entry which is preliminary data.</text>
</comment>
<name>A0A6A2G7B7_BACUN</name>
<gene>
    <name evidence="2" type="ORF">GAP41_07585</name>
    <name evidence="1" type="ORF">GAQ59_19040</name>
</gene>
<protein>
    <submittedName>
        <fullName evidence="1">Carbamoyl-phosphate synthase large subunit</fullName>
    </submittedName>
</protein>
<dbReference type="Proteomes" id="UP000433928">
    <property type="component" value="Unassembled WGS sequence"/>
</dbReference>
<dbReference type="EMBL" id="WCTM01000004">
    <property type="protein sequence ID" value="KAB4243768.1"/>
    <property type="molecule type" value="Genomic_DNA"/>
</dbReference>